<reference evidence="4" key="2">
    <citation type="submission" date="2021-01" db="EMBL/GenBank/DDBJ databases">
        <authorList>
            <person name="Schikora-Tamarit M.A."/>
        </authorList>
    </citation>
    <scope>NUCLEOTIDE SEQUENCE</scope>
    <source>
        <strain evidence="4">CBS6341</strain>
    </source>
</reference>
<evidence type="ECO:0000313" key="5">
    <source>
        <dbReference type="Proteomes" id="UP000769528"/>
    </source>
</evidence>
<dbReference type="InterPro" id="IPR040202">
    <property type="entry name" value="Brl1/Brr6"/>
</dbReference>
<dbReference type="GO" id="GO:0055088">
    <property type="term" value="P:lipid homeostasis"/>
    <property type="evidence" value="ECO:0007669"/>
    <property type="project" value="InterPro"/>
</dbReference>
<keyword evidence="2" id="KW-0472">Membrane</keyword>
<dbReference type="Proteomes" id="UP000769528">
    <property type="component" value="Unassembled WGS sequence"/>
</dbReference>
<feature type="domain" description="Brl1/Brr6" evidence="3">
    <location>
        <begin position="301"/>
        <end position="435"/>
    </location>
</feature>
<proteinExistence type="predicted"/>
<evidence type="ECO:0000256" key="2">
    <source>
        <dbReference type="SAM" id="Phobius"/>
    </source>
</evidence>
<dbReference type="SMART" id="SM01042">
    <property type="entry name" value="Brr6_like_C_C"/>
    <property type="match status" value="1"/>
</dbReference>
<dbReference type="PANTHER" id="PTHR28136:SF1">
    <property type="entry name" value="NUCLEUS EXPORT PROTEIN BRL1"/>
    <property type="match status" value="1"/>
</dbReference>
<feature type="region of interest" description="Disordered" evidence="1">
    <location>
        <begin position="170"/>
        <end position="230"/>
    </location>
</feature>
<feature type="transmembrane region" description="Helical" evidence="2">
    <location>
        <begin position="307"/>
        <end position="328"/>
    </location>
</feature>
<dbReference type="AlphaFoldDB" id="A0A9P8TCI6"/>
<organism evidence="4 5">
    <name type="scientific">Wickerhamomyces mucosus</name>
    <dbReference type="NCBI Taxonomy" id="1378264"/>
    <lineage>
        <taxon>Eukaryota</taxon>
        <taxon>Fungi</taxon>
        <taxon>Dikarya</taxon>
        <taxon>Ascomycota</taxon>
        <taxon>Saccharomycotina</taxon>
        <taxon>Saccharomycetes</taxon>
        <taxon>Phaffomycetales</taxon>
        <taxon>Wickerhamomycetaceae</taxon>
        <taxon>Wickerhamomyces</taxon>
    </lineage>
</organism>
<evidence type="ECO:0000256" key="1">
    <source>
        <dbReference type="SAM" id="MobiDB-lite"/>
    </source>
</evidence>
<evidence type="ECO:0000313" key="4">
    <source>
        <dbReference type="EMBL" id="KAH3673266.1"/>
    </source>
</evidence>
<comment type="caution">
    <text evidence="4">The sequence shown here is derived from an EMBL/GenBank/DDBJ whole genome shotgun (WGS) entry which is preliminary data.</text>
</comment>
<dbReference type="Pfam" id="PF10104">
    <property type="entry name" value="Brr6_like_C_C"/>
    <property type="match status" value="1"/>
</dbReference>
<protein>
    <recommendedName>
        <fullName evidence="3">Brl1/Brr6 domain-containing protein</fullName>
    </recommendedName>
</protein>
<dbReference type="GO" id="GO:0006998">
    <property type="term" value="P:nuclear envelope organization"/>
    <property type="evidence" value="ECO:0007669"/>
    <property type="project" value="InterPro"/>
</dbReference>
<dbReference type="PANTHER" id="PTHR28136">
    <property type="entry name" value="NUCLEUS EXPORT PROTEIN BRR6"/>
    <property type="match status" value="1"/>
</dbReference>
<gene>
    <name evidence="4" type="ORF">WICMUC_003725</name>
</gene>
<dbReference type="InterPro" id="IPR018767">
    <property type="entry name" value="Brl1/Brr6_dom"/>
</dbReference>
<dbReference type="OrthoDB" id="5961at2759"/>
<evidence type="ECO:0000259" key="3">
    <source>
        <dbReference type="SMART" id="SM01042"/>
    </source>
</evidence>
<keyword evidence="2" id="KW-0812">Transmembrane</keyword>
<keyword evidence="5" id="KW-1185">Reference proteome</keyword>
<feature type="compositionally biased region" description="Polar residues" evidence="1">
    <location>
        <begin position="174"/>
        <end position="197"/>
    </location>
</feature>
<keyword evidence="2" id="KW-1133">Transmembrane helix</keyword>
<name>A0A9P8TCI6_9ASCO</name>
<reference evidence="4" key="1">
    <citation type="journal article" date="2021" name="Open Biol.">
        <title>Shared evolutionary footprints suggest mitochondrial oxidative damage underlies multiple complex I losses in fungi.</title>
        <authorList>
            <person name="Schikora-Tamarit M.A."/>
            <person name="Marcet-Houben M."/>
            <person name="Nosek J."/>
            <person name="Gabaldon T."/>
        </authorList>
    </citation>
    <scope>NUCLEOTIDE SEQUENCE</scope>
    <source>
        <strain evidence="4">CBS6341</strain>
    </source>
</reference>
<sequence>MDVNLDSLRLEDRDQEQDQLVNLETLSIDSKPHEEELILNSASNLSLNDNFNKDKDGDFSMEDSPISSTPIIKKLNKHIYTPRISSPLKIDNNELLVDNEEEHDVTMEHDDSSFTNSITKTATLVFSPTILGAKVATQRNHKNFSPFKNKDLTEKLLNVGNNDSLVQELDTESETSALDSSPINIKNRNTKPKTSSRLAEVTTSQTEDEEDTTDQNTTEQDSTEDSQIINTPQQMKSLIKSKIGNAPIHVQMHHHHYYPPSPSINSSSYLDDDGDETENTIILPSPWSKFASPKAPAPYLISSYLQLLFNALTSSIAIYVLISAILTVKSDINLKMEEYAIEIALEVSRCTRSYVENRCEPDTRVSALEELCLDWERCMNRDPRVQAGKASVSAETLGIILNSLIEPIGAKAIIVFGLGFLAWAFTSNFIFGFLRAKSYYGWNSNNDGNEQQQQLQYNQQQNQQFLANHQPPLGPLPAPNTPMGFYTPSGPRNWEYDYSTTPLKPLR</sequence>
<feature type="transmembrane region" description="Helical" evidence="2">
    <location>
        <begin position="412"/>
        <end position="434"/>
    </location>
</feature>
<accession>A0A9P8TCI6</accession>
<dbReference type="GO" id="GO:0031965">
    <property type="term" value="C:nuclear membrane"/>
    <property type="evidence" value="ECO:0007669"/>
    <property type="project" value="InterPro"/>
</dbReference>
<dbReference type="EMBL" id="JAEUBF010001028">
    <property type="protein sequence ID" value="KAH3673266.1"/>
    <property type="molecule type" value="Genomic_DNA"/>
</dbReference>